<dbReference type="Proteomes" id="UP001356427">
    <property type="component" value="Unassembled WGS sequence"/>
</dbReference>
<dbReference type="AlphaFoldDB" id="A0AAN8QH00"/>
<organism evidence="2 3">
    <name type="scientific">Coregonus suidteri</name>
    <dbReference type="NCBI Taxonomy" id="861788"/>
    <lineage>
        <taxon>Eukaryota</taxon>
        <taxon>Metazoa</taxon>
        <taxon>Chordata</taxon>
        <taxon>Craniata</taxon>
        <taxon>Vertebrata</taxon>
        <taxon>Euteleostomi</taxon>
        <taxon>Actinopterygii</taxon>
        <taxon>Neopterygii</taxon>
        <taxon>Teleostei</taxon>
        <taxon>Protacanthopterygii</taxon>
        <taxon>Salmoniformes</taxon>
        <taxon>Salmonidae</taxon>
        <taxon>Coregoninae</taxon>
        <taxon>Coregonus</taxon>
    </lineage>
</organism>
<evidence type="ECO:0000256" key="1">
    <source>
        <dbReference type="SAM" id="MobiDB-lite"/>
    </source>
</evidence>
<sequence>MDWLKMAGCCGQRGRDAPVRGGAGATDLLPVGGVQPPGGGGGDADPSPPALGMFPVRGGPSGRHGEAPAGLCLQGGGDCLLLQPLSSEGTVQ</sequence>
<accession>A0AAN8QH00</accession>
<dbReference type="EMBL" id="JAGTTL010000023">
    <property type="protein sequence ID" value="KAK6304460.1"/>
    <property type="molecule type" value="Genomic_DNA"/>
</dbReference>
<proteinExistence type="predicted"/>
<evidence type="ECO:0000313" key="2">
    <source>
        <dbReference type="EMBL" id="KAK6304460.1"/>
    </source>
</evidence>
<comment type="caution">
    <text evidence="2">The sequence shown here is derived from an EMBL/GenBank/DDBJ whole genome shotgun (WGS) entry which is preliminary data.</text>
</comment>
<keyword evidence="3" id="KW-1185">Reference proteome</keyword>
<reference evidence="2 3" key="1">
    <citation type="submission" date="2021-04" db="EMBL/GenBank/DDBJ databases">
        <authorList>
            <person name="De Guttry C."/>
            <person name="Zahm M."/>
            <person name="Klopp C."/>
            <person name="Cabau C."/>
            <person name="Louis A."/>
            <person name="Berthelot C."/>
            <person name="Parey E."/>
            <person name="Roest Crollius H."/>
            <person name="Montfort J."/>
            <person name="Robinson-Rechavi M."/>
            <person name="Bucao C."/>
            <person name="Bouchez O."/>
            <person name="Gislard M."/>
            <person name="Lluch J."/>
            <person name="Milhes M."/>
            <person name="Lampietro C."/>
            <person name="Lopez Roques C."/>
            <person name="Donnadieu C."/>
            <person name="Braasch I."/>
            <person name="Desvignes T."/>
            <person name="Postlethwait J."/>
            <person name="Bobe J."/>
            <person name="Wedekind C."/>
            <person name="Guiguen Y."/>
        </authorList>
    </citation>
    <scope>NUCLEOTIDE SEQUENCE [LARGE SCALE GENOMIC DNA]</scope>
    <source>
        <strain evidence="2">Cs_M1</strain>
        <tissue evidence="2">Blood</tissue>
    </source>
</reference>
<evidence type="ECO:0000313" key="3">
    <source>
        <dbReference type="Proteomes" id="UP001356427"/>
    </source>
</evidence>
<protein>
    <submittedName>
        <fullName evidence="2">Uncharacterized protein</fullName>
    </submittedName>
</protein>
<gene>
    <name evidence="2" type="ORF">J4Q44_G00250460</name>
</gene>
<name>A0AAN8QH00_9TELE</name>
<feature type="region of interest" description="Disordered" evidence="1">
    <location>
        <begin position="13"/>
        <end position="69"/>
    </location>
</feature>